<dbReference type="OMA" id="CLDANKK"/>
<dbReference type="GO" id="GO:0006368">
    <property type="term" value="P:transcription elongation by RNA polymerase II"/>
    <property type="evidence" value="ECO:0007669"/>
    <property type="project" value="TreeGrafter"/>
</dbReference>
<evidence type="ECO:0000256" key="10">
    <source>
        <dbReference type="RuleBase" id="RU364033"/>
    </source>
</evidence>
<keyword evidence="7 10" id="KW-0805">Transcription regulation</keyword>
<evidence type="ECO:0000256" key="5">
    <source>
        <dbReference type="ARBA" id="ARBA00022771"/>
    </source>
</evidence>
<keyword evidence="4 10" id="KW-0479">Metal-binding</keyword>
<dbReference type="PANTHER" id="PTHR20934">
    <property type="entry name" value="TRANSCRIPTION ELONGATION FACTOR 1 HOMOLOG"/>
    <property type="match status" value="1"/>
</dbReference>
<dbReference type="FunFam" id="2.20.25.190:FF:000001">
    <property type="entry name" value="Transcription elongation factor 1 homolog"/>
    <property type="match status" value="1"/>
</dbReference>
<keyword evidence="6 10" id="KW-0862">Zinc</keyword>
<reference evidence="11 12" key="1">
    <citation type="submission" date="2011-08" db="EMBL/GenBank/DDBJ databases">
        <authorList>
            <person name="Liu Z.J."/>
            <person name="Shi F.L."/>
            <person name="Lu J.Q."/>
            <person name="Li M."/>
            <person name="Wang Z.L."/>
        </authorList>
    </citation>
    <scope>NUCLEOTIDE SEQUENCE [LARGE SCALE GENOMIC DNA]</scope>
    <source>
        <strain evidence="11 12">USNM 41457</strain>
    </source>
</reference>
<evidence type="ECO:0000256" key="3">
    <source>
        <dbReference type="ARBA" id="ARBA00009730"/>
    </source>
</evidence>
<comment type="function">
    <text evidence="1 10">Transcription elongation factor implicated in the maintenance of proper chromatin structure in actively transcribed regions.</text>
</comment>
<keyword evidence="8 10" id="KW-0804">Transcription</keyword>
<evidence type="ECO:0000256" key="9">
    <source>
        <dbReference type="ARBA" id="ARBA00023242"/>
    </source>
</evidence>
<evidence type="ECO:0000256" key="1">
    <source>
        <dbReference type="ARBA" id="ARBA00003357"/>
    </source>
</evidence>
<comment type="subcellular location">
    <subcellularLocation>
        <location evidence="2 10">Nucleus</location>
    </subcellularLocation>
</comment>
<dbReference type="GO" id="GO:0008023">
    <property type="term" value="C:transcription elongation factor complex"/>
    <property type="evidence" value="ECO:0007669"/>
    <property type="project" value="TreeGrafter"/>
</dbReference>
<evidence type="ECO:0000256" key="4">
    <source>
        <dbReference type="ARBA" id="ARBA00022723"/>
    </source>
</evidence>
<keyword evidence="9 10" id="KW-0539">Nucleus</keyword>
<dbReference type="InterPro" id="IPR007808">
    <property type="entry name" value="Elf1"/>
</dbReference>
<keyword evidence="5 10" id="KW-0863">Zinc-finger</keyword>
<dbReference type="Pfam" id="PF05129">
    <property type="entry name" value="Zn_ribbon_Elf1"/>
    <property type="match status" value="1"/>
</dbReference>
<evidence type="ECO:0000313" key="11">
    <source>
        <dbReference type="EMBL" id="EJW02457.1"/>
    </source>
</evidence>
<comment type="caution">
    <text evidence="11">The sequence shown here is derived from an EMBL/GenBank/DDBJ whole genome shotgun (WGS) entry which is preliminary data.</text>
</comment>
<protein>
    <recommendedName>
        <fullName evidence="10">Transcription elongation factor 1 homolog</fullName>
    </recommendedName>
</protein>
<dbReference type="EMBL" id="AFBI03000070">
    <property type="protein sequence ID" value="EJW02457.1"/>
    <property type="molecule type" value="Genomic_DNA"/>
</dbReference>
<evidence type="ECO:0000256" key="7">
    <source>
        <dbReference type="ARBA" id="ARBA00023015"/>
    </source>
</evidence>
<evidence type="ECO:0000256" key="2">
    <source>
        <dbReference type="ARBA" id="ARBA00004123"/>
    </source>
</evidence>
<organism evidence="11 12">
    <name type="scientific">Edhazardia aedis (strain USNM 41457)</name>
    <name type="common">Microsporidian parasite</name>
    <dbReference type="NCBI Taxonomy" id="1003232"/>
    <lineage>
        <taxon>Eukaryota</taxon>
        <taxon>Fungi</taxon>
        <taxon>Fungi incertae sedis</taxon>
        <taxon>Microsporidia</taxon>
        <taxon>Edhazardia</taxon>
    </lineage>
</organism>
<dbReference type="FunCoup" id="J9DM47">
    <property type="interactions" value="76"/>
</dbReference>
<dbReference type="InterPro" id="IPR038567">
    <property type="entry name" value="T_Elf1_sf"/>
</dbReference>
<gene>
    <name evidence="11" type="ORF">EDEG_03130</name>
</gene>
<dbReference type="AlphaFoldDB" id="J9DM47"/>
<name>J9DM47_EDHAE</name>
<dbReference type="VEuPathDB" id="MicrosporidiaDB:EDEG_03130"/>
<dbReference type="STRING" id="1003232.J9DM47"/>
<dbReference type="GO" id="GO:0000993">
    <property type="term" value="F:RNA polymerase II complex binding"/>
    <property type="evidence" value="ECO:0007669"/>
    <property type="project" value="TreeGrafter"/>
</dbReference>
<dbReference type="SUPFAM" id="SSF57783">
    <property type="entry name" value="Zinc beta-ribbon"/>
    <property type="match status" value="1"/>
</dbReference>
<sequence>MGKRKKTLRGSLKNKKKIGPLPTRFSCPECKHENVVSCKVFKKDGIGVAVCKVCEAKHECLASALTKPIDIYSDWVDKSDRF</sequence>
<evidence type="ECO:0000256" key="8">
    <source>
        <dbReference type="ARBA" id="ARBA00023163"/>
    </source>
</evidence>
<reference evidence="12" key="2">
    <citation type="submission" date="2015-07" db="EMBL/GenBank/DDBJ databases">
        <title>Contrasting host-pathogen interactions and genome evolution in two generalist and specialist microsporidian pathogens of mosquitoes.</title>
        <authorList>
            <consortium name="The Broad Institute Genomics Platform"/>
            <consortium name="The Broad Institute Genome Sequencing Center for Infectious Disease"/>
            <person name="Cuomo C.A."/>
            <person name="Sanscrainte N.D."/>
            <person name="Goldberg J.M."/>
            <person name="Heiman D."/>
            <person name="Young S."/>
            <person name="Zeng Q."/>
            <person name="Becnel J.J."/>
            <person name="Birren B.W."/>
        </authorList>
    </citation>
    <scope>NUCLEOTIDE SEQUENCE [LARGE SCALE GENOMIC DNA]</scope>
    <source>
        <strain evidence="12">USNM 41457</strain>
    </source>
</reference>
<dbReference type="Proteomes" id="UP000003163">
    <property type="component" value="Unassembled WGS sequence"/>
</dbReference>
<dbReference type="Gene3D" id="2.20.25.190">
    <property type="match status" value="1"/>
</dbReference>
<dbReference type="InParanoid" id="J9DM47"/>
<evidence type="ECO:0000313" key="12">
    <source>
        <dbReference type="Proteomes" id="UP000003163"/>
    </source>
</evidence>
<dbReference type="PANTHER" id="PTHR20934:SF0">
    <property type="entry name" value="TRANSCRIPTION ELONGATION FACTOR 1 HOMOLOG"/>
    <property type="match status" value="1"/>
</dbReference>
<dbReference type="GO" id="GO:0008270">
    <property type="term" value="F:zinc ion binding"/>
    <property type="evidence" value="ECO:0007669"/>
    <property type="project" value="UniProtKB-KW"/>
</dbReference>
<accession>J9DM47</accession>
<dbReference type="OrthoDB" id="445983at2759"/>
<evidence type="ECO:0000256" key="6">
    <source>
        <dbReference type="ARBA" id="ARBA00022833"/>
    </source>
</evidence>
<proteinExistence type="inferred from homology"/>
<comment type="similarity">
    <text evidence="3 10">Belongs to the ELOF1 family.</text>
</comment>
<dbReference type="HOGENOM" id="CLU_105983_2_0_1"/>
<keyword evidence="12" id="KW-1185">Reference proteome</keyword>